<evidence type="ECO:0000259" key="6">
    <source>
        <dbReference type="Pfam" id="PF01510"/>
    </source>
</evidence>
<dbReference type="EMBL" id="CBGL010000017">
    <property type="protein sequence ID" value="CDD09892.1"/>
    <property type="molecule type" value="Genomic_DNA"/>
</dbReference>
<evidence type="ECO:0000313" key="7">
    <source>
        <dbReference type="EMBL" id="CDD09892.1"/>
    </source>
</evidence>
<dbReference type="InterPro" id="IPR002502">
    <property type="entry name" value="Amidase_domain"/>
</dbReference>
<keyword evidence="4" id="KW-0961">Cell wall biogenesis/degradation</keyword>
<dbReference type="GO" id="GO:0071555">
    <property type="term" value="P:cell wall organization"/>
    <property type="evidence" value="ECO:0007669"/>
    <property type="project" value="UniProtKB-KW"/>
</dbReference>
<name>R6XUE4_9FIRM</name>
<dbReference type="AlphaFoldDB" id="R6XUE4"/>
<reference evidence="7" key="1">
    <citation type="submission" date="2012-11" db="EMBL/GenBank/DDBJ databases">
        <title>Dependencies among metagenomic species, viruses, plasmids and units of genetic variation.</title>
        <authorList>
            <person name="Nielsen H.B."/>
            <person name="Almeida M."/>
            <person name="Juncker A.S."/>
            <person name="Rasmussen S."/>
            <person name="Li J."/>
            <person name="Sunagawa S."/>
            <person name="Plichta D."/>
            <person name="Gautier L."/>
            <person name="Le Chatelier E."/>
            <person name="Peletier E."/>
            <person name="Bonde I."/>
            <person name="Nielsen T."/>
            <person name="Manichanh C."/>
            <person name="Arumugam M."/>
            <person name="Batto J."/>
            <person name="Santos M.B.Q.D."/>
            <person name="Blom N."/>
            <person name="Borruel N."/>
            <person name="Burgdorf K.S."/>
            <person name="Boumezbeur F."/>
            <person name="Casellas F."/>
            <person name="Dore J."/>
            <person name="Guarner F."/>
            <person name="Hansen T."/>
            <person name="Hildebrand F."/>
            <person name="Kaas R.S."/>
            <person name="Kennedy S."/>
            <person name="Kristiansen K."/>
            <person name="Kultima J.R."/>
            <person name="Leonard P."/>
            <person name="Levenez F."/>
            <person name="Lund O."/>
            <person name="Moumen B."/>
            <person name="Le Paslier D."/>
            <person name="Pons N."/>
            <person name="Pedersen O."/>
            <person name="Prifti E."/>
            <person name="Qin J."/>
            <person name="Raes J."/>
            <person name="Tap J."/>
            <person name="Tims S."/>
            <person name="Ussery D.W."/>
            <person name="Yamada T."/>
            <person name="MetaHit consortium"/>
            <person name="Renault P."/>
            <person name="Sicheritz-Ponten T."/>
            <person name="Bork P."/>
            <person name="Wang J."/>
            <person name="Brunak S."/>
            <person name="Ehrlich S.D."/>
        </authorList>
    </citation>
    <scope>NUCLEOTIDE SEQUENCE [LARGE SCALE GENOMIC DNA]</scope>
</reference>
<dbReference type="InterPro" id="IPR036505">
    <property type="entry name" value="Amidase/PGRP_sf"/>
</dbReference>
<evidence type="ECO:0000256" key="5">
    <source>
        <dbReference type="SAM" id="SignalP"/>
    </source>
</evidence>
<dbReference type="HOGENOM" id="CLU_101772_0_0_9"/>
<protein>
    <recommendedName>
        <fullName evidence="2">N-acetylmuramoyl-L-alanine amidase</fullName>
        <ecNumber evidence="2">3.5.1.28</ecNumber>
    </recommendedName>
</protein>
<evidence type="ECO:0000256" key="1">
    <source>
        <dbReference type="ARBA" id="ARBA00001561"/>
    </source>
</evidence>
<accession>R6XUE4</accession>
<sequence>MSKYLTLSLLLLLCWTNLGCLGAEENTEKEVAPKTAVQEQVMRELPKLEVVHKPIKWTEQREQLIKEYAQMHYGKDITSIVPQVVITHWTVSNDAESVYQYFYSETMPDDGGGRLNVASHYLVDRDGTIYQLTPERALNRHAIGYNWCAIGIENVGGVDGKEDLTEAQVKANIAIIRYLQAKYSKIKYVWGHYQQHEAESSGLFIEKVPDYYAEKIDPGPAFMGKLKQGLSDLNLKFY</sequence>
<keyword evidence="3" id="KW-0378">Hydrolase</keyword>
<comment type="catalytic activity">
    <reaction evidence="1">
        <text>Hydrolyzes the link between N-acetylmuramoyl residues and L-amino acid residues in certain cell-wall glycopeptides.</text>
        <dbReference type="EC" id="3.5.1.28"/>
    </reaction>
</comment>
<dbReference type="GO" id="GO:0008745">
    <property type="term" value="F:N-acetylmuramoyl-L-alanine amidase activity"/>
    <property type="evidence" value="ECO:0007669"/>
    <property type="project" value="UniProtKB-EC"/>
</dbReference>
<dbReference type="RefSeq" id="WP_021720741.1">
    <property type="nucleotide sequence ID" value="NZ_FR892812.1"/>
</dbReference>
<dbReference type="SUPFAM" id="SSF55846">
    <property type="entry name" value="N-acetylmuramoyl-L-alanine amidase-like"/>
    <property type="match status" value="1"/>
</dbReference>
<keyword evidence="5" id="KW-0732">Signal</keyword>
<comment type="caution">
    <text evidence="7">The sequence shown here is derived from an EMBL/GenBank/DDBJ whole genome shotgun (WGS) entry which is preliminary data.</text>
</comment>
<feature type="chain" id="PRO_5039470111" description="N-acetylmuramoyl-L-alanine amidase" evidence="5">
    <location>
        <begin position="23"/>
        <end position="238"/>
    </location>
</feature>
<gene>
    <name evidence="7" type="ORF">BN587_01702</name>
</gene>
<dbReference type="Pfam" id="PF01510">
    <property type="entry name" value="Amidase_2"/>
    <property type="match status" value="1"/>
</dbReference>
<evidence type="ECO:0000256" key="3">
    <source>
        <dbReference type="ARBA" id="ARBA00022801"/>
    </source>
</evidence>
<organism evidence="7">
    <name type="scientific">Phascolarctobacterium succinatutens CAG:287</name>
    <dbReference type="NCBI Taxonomy" id="1263101"/>
    <lineage>
        <taxon>Bacteria</taxon>
        <taxon>Bacillati</taxon>
        <taxon>Bacillota</taxon>
        <taxon>Negativicutes</taxon>
        <taxon>Acidaminococcales</taxon>
        <taxon>Acidaminococcaceae</taxon>
        <taxon>Phascolarctobacterium</taxon>
    </lineage>
</organism>
<dbReference type="InterPro" id="IPR051206">
    <property type="entry name" value="NAMLAA_amidase_2"/>
</dbReference>
<dbReference type="Gene3D" id="3.40.80.10">
    <property type="entry name" value="Peptidoglycan recognition protein-like"/>
    <property type="match status" value="1"/>
</dbReference>
<dbReference type="PANTHER" id="PTHR30417:SF1">
    <property type="entry name" value="N-ACETYLMURAMOYL-L-ALANINE AMIDASE AMID"/>
    <property type="match status" value="1"/>
</dbReference>
<dbReference type="GO" id="GO:0009254">
    <property type="term" value="P:peptidoglycan turnover"/>
    <property type="evidence" value="ECO:0007669"/>
    <property type="project" value="TreeGrafter"/>
</dbReference>
<evidence type="ECO:0000256" key="2">
    <source>
        <dbReference type="ARBA" id="ARBA00011901"/>
    </source>
</evidence>
<feature type="signal peptide" evidence="5">
    <location>
        <begin position="1"/>
        <end position="22"/>
    </location>
</feature>
<dbReference type="PANTHER" id="PTHR30417">
    <property type="entry name" value="N-ACETYLMURAMOYL-L-ALANINE AMIDASE AMID"/>
    <property type="match status" value="1"/>
</dbReference>
<dbReference type="EC" id="3.5.1.28" evidence="2"/>
<dbReference type="CDD" id="cd06583">
    <property type="entry name" value="PGRP"/>
    <property type="match status" value="1"/>
</dbReference>
<proteinExistence type="predicted"/>
<feature type="domain" description="N-acetylmuramoyl-L-alanine amidase" evidence="6">
    <location>
        <begin position="82"/>
        <end position="219"/>
    </location>
</feature>
<dbReference type="Proteomes" id="UP000014937">
    <property type="component" value="Unassembled WGS sequence"/>
</dbReference>
<evidence type="ECO:0000256" key="4">
    <source>
        <dbReference type="ARBA" id="ARBA00023316"/>
    </source>
</evidence>
<dbReference type="GO" id="GO:0009253">
    <property type="term" value="P:peptidoglycan catabolic process"/>
    <property type="evidence" value="ECO:0007669"/>
    <property type="project" value="InterPro"/>
</dbReference>